<sequence>MITAVLTFVSTAVFSQDSTVVRYRYQHELGIDVANILTFLKRNADSYLLNYRWHYRPNRAVRAAFNMALSDKSSMGLYPEGRLGHQWGAAIDNWRLYGGGDLYAAFGHHNNLSGSYWKLGIGPVVGVQYFFNKHISLSTEVTLNAFYSLPDDPKSFDPDADKTFYEFRFGSVGMFHINYHFGKKKL</sequence>
<organism evidence="1 2">
    <name type="scientific">Chitinophaga solisilvae</name>
    <dbReference type="NCBI Taxonomy" id="1233460"/>
    <lineage>
        <taxon>Bacteria</taxon>
        <taxon>Pseudomonadati</taxon>
        <taxon>Bacteroidota</taxon>
        <taxon>Chitinophagia</taxon>
        <taxon>Chitinophagales</taxon>
        <taxon>Chitinophagaceae</taxon>
        <taxon>Chitinophaga</taxon>
    </lineage>
</organism>
<proteinExistence type="predicted"/>
<dbReference type="SUPFAM" id="SSF56925">
    <property type="entry name" value="OMPA-like"/>
    <property type="match status" value="1"/>
</dbReference>
<evidence type="ECO:0000313" key="1">
    <source>
        <dbReference type="EMBL" id="NSL89269.1"/>
    </source>
</evidence>
<name>A0A3S1CVA3_9BACT</name>
<evidence type="ECO:0000313" key="2">
    <source>
        <dbReference type="Proteomes" id="UP000281028"/>
    </source>
</evidence>
<gene>
    <name evidence="1" type="ORF">ECE50_020680</name>
</gene>
<reference evidence="1" key="1">
    <citation type="submission" date="2020-05" db="EMBL/GenBank/DDBJ databases">
        <title>Chitinophaga laudate sp. nov., isolated from a tropical peat swamp.</title>
        <authorList>
            <person name="Goh C.B.S."/>
            <person name="Lee M.S."/>
            <person name="Parimannan S."/>
            <person name="Pasbakhsh P."/>
            <person name="Yule C.M."/>
            <person name="Rajandas H."/>
            <person name="Loke S."/>
            <person name="Croft L."/>
            <person name="Tan J.B.L."/>
        </authorList>
    </citation>
    <scope>NUCLEOTIDE SEQUENCE</scope>
    <source>
        <strain evidence="1">Mgbs1</strain>
    </source>
</reference>
<protein>
    <submittedName>
        <fullName evidence="1">Uncharacterized protein</fullName>
    </submittedName>
</protein>
<dbReference type="OrthoDB" id="668762at2"/>
<dbReference type="InterPro" id="IPR011250">
    <property type="entry name" value="OMP/PagP_B-barrel"/>
</dbReference>
<dbReference type="Proteomes" id="UP000281028">
    <property type="component" value="Unassembled WGS sequence"/>
</dbReference>
<comment type="caution">
    <text evidence="1">The sequence shown here is derived from an EMBL/GenBank/DDBJ whole genome shotgun (WGS) entry which is preliminary data.</text>
</comment>
<dbReference type="EMBL" id="RIAR02000001">
    <property type="protein sequence ID" value="NSL89269.1"/>
    <property type="molecule type" value="Genomic_DNA"/>
</dbReference>
<dbReference type="AlphaFoldDB" id="A0A3S1CVA3"/>
<accession>A0A3S1CVA3</accession>
<keyword evidence="2" id="KW-1185">Reference proteome</keyword>